<comment type="caution">
    <text evidence="1">The sequence shown here is derived from an EMBL/GenBank/DDBJ whole genome shotgun (WGS) entry which is preliminary data.</text>
</comment>
<proteinExistence type="predicted"/>
<dbReference type="PROSITE" id="PS51257">
    <property type="entry name" value="PROKAR_LIPOPROTEIN"/>
    <property type="match status" value="1"/>
</dbReference>
<protein>
    <recommendedName>
        <fullName evidence="3">Lipoprotein</fullName>
    </recommendedName>
</protein>
<evidence type="ECO:0000313" key="2">
    <source>
        <dbReference type="Proteomes" id="UP000268033"/>
    </source>
</evidence>
<gene>
    <name evidence="1" type="ORF">EDC28_101187</name>
</gene>
<evidence type="ECO:0000313" key="1">
    <source>
        <dbReference type="EMBL" id="ROQ30501.1"/>
    </source>
</evidence>
<dbReference type="Proteomes" id="UP000268033">
    <property type="component" value="Unassembled WGS sequence"/>
</dbReference>
<evidence type="ECO:0008006" key="3">
    <source>
        <dbReference type="Google" id="ProtNLM"/>
    </source>
</evidence>
<accession>A0A3N1PTS0</accession>
<reference evidence="1 2" key="1">
    <citation type="submission" date="2018-11" db="EMBL/GenBank/DDBJ databases">
        <title>Genomic Encyclopedia of Type Strains, Phase IV (KMG-IV): sequencing the most valuable type-strain genomes for metagenomic binning, comparative biology and taxonomic classification.</title>
        <authorList>
            <person name="Goeker M."/>
        </authorList>
    </citation>
    <scope>NUCLEOTIDE SEQUENCE [LARGE SCALE GENOMIC DNA]</scope>
    <source>
        <strain evidence="1 2">DSM 21945</strain>
    </source>
</reference>
<dbReference type="EMBL" id="RJUL01000001">
    <property type="protein sequence ID" value="ROQ30501.1"/>
    <property type="molecule type" value="Genomic_DNA"/>
</dbReference>
<name>A0A3N1PTS0_9GAMM</name>
<dbReference type="AlphaFoldDB" id="A0A3N1PTS0"/>
<keyword evidence="2" id="KW-1185">Reference proteome</keyword>
<sequence>MRFLYTSILVSLSLISGCTQTPVKKLKVYQVQPKQEGQFVTTRVNISFPKQDDVNTTFRLRYNAKGILTDSLAFSEIDEVNDSPYVLDIAISGEGLDDSIDMAKQIASAATLFLIPTESKGRWIVDATLSSYGVTVQHYKITENYNNRISITTGYSTQKSSEQLALEKAMHHLINEIRADKAIPLVIPNIDMLSAPHLDFK</sequence>
<organism evidence="1 2">
    <name type="scientific">Gallaecimonas pentaromativorans</name>
    <dbReference type="NCBI Taxonomy" id="584787"/>
    <lineage>
        <taxon>Bacteria</taxon>
        <taxon>Pseudomonadati</taxon>
        <taxon>Pseudomonadota</taxon>
        <taxon>Gammaproteobacteria</taxon>
        <taxon>Enterobacterales</taxon>
        <taxon>Gallaecimonadaceae</taxon>
        <taxon>Gallaecimonas</taxon>
    </lineage>
</organism>